<dbReference type="OrthoDB" id="10047254at2759"/>
<protein>
    <submittedName>
        <fullName evidence="1">Uncharacterized protein</fullName>
    </submittedName>
</protein>
<gene>
    <name evidence="1" type="ORF">FJT64_018049</name>
</gene>
<dbReference type="AlphaFoldDB" id="A0A6A4X0K0"/>
<evidence type="ECO:0000313" key="2">
    <source>
        <dbReference type="Proteomes" id="UP000440578"/>
    </source>
</evidence>
<name>A0A6A4X0K0_AMPAM</name>
<evidence type="ECO:0000313" key="1">
    <source>
        <dbReference type="EMBL" id="KAF0311089.1"/>
    </source>
</evidence>
<dbReference type="Proteomes" id="UP000440578">
    <property type="component" value="Unassembled WGS sequence"/>
</dbReference>
<keyword evidence="2" id="KW-1185">Reference proteome</keyword>
<comment type="caution">
    <text evidence="1">The sequence shown here is derived from an EMBL/GenBank/DDBJ whole genome shotgun (WGS) entry which is preliminary data.</text>
</comment>
<proteinExistence type="predicted"/>
<reference evidence="1 2" key="1">
    <citation type="submission" date="2019-07" db="EMBL/GenBank/DDBJ databases">
        <title>Draft genome assembly of a fouling barnacle, Amphibalanus amphitrite (Darwin, 1854): The first reference genome for Thecostraca.</title>
        <authorList>
            <person name="Kim W."/>
        </authorList>
    </citation>
    <scope>NUCLEOTIDE SEQUENCE [LARGE SCALE GENOMIC DNA]</scope>
    <source>
        <strain evidence="1">SNU_AA5</strain>
        <tissue evidence="1">Soma without cirri and trophi</tissue>
    </source>
</reference>
<accession>A0A6A4X0K0</accession>
<sequence>MRMSRWAVRLMNYSFAVEHVKGQLNPSDGLSRLPGPEQEVEDDESELVACLADQTSAVSREELAVAAAGREDAKLANSKPGLKVVKVDGI</sequence>
<organism evidence="1 2">
    <name type="scientific">Amphibalanus amphitrite</name>
    <name type="common">Striped barnacle</name>
    <name type="synonym">Balanus amphitrite</name>
    <dbReference type="NCBI Taxonomy" id="1232801"/>
    <lineage>
        <taxon>Eukaryota</taxon>
        <taxon>Metazoa</taxon>
        <taxon>Ecdysozoa</taxon>
        <taxon>Arthropoda</taxon>
        <taxon>Crustacea</taxon>
        <taxon>Multicrustacea</taxon>
        <taxon>Cirripedia</taxon>
        <taxon>Thoracica</taxon>
        <taxon>Thoracicalcarea</taxon>
        <taxon>Balanomorpha</taxon>
        <taxon>Balanoidea</taxon>
        <taxon>Balanidae</taxon>
        <taxon>Amphibalaninae</taxon>
        <taxon>Amphibalanus</taxon>
    </lineage>
</organism>
<dbReference type="EMBL" id="VIIS01000265">
    <property type="protein sequence ID" value="KAF0311089.1"/>
    <property type="molecule type" value="Genomic_DNA"/>
</dbReference>